<dbReference type="PROSITE" id="PS50885">
    <property type="entry name" value="HAMP"/>
    <property type="match status" value="1"/>
</dbReference>
<evidence type="ECO:0000256" key="7">
    <source>
        <dbReference type="ARBA" id="ARBA00022777"/>
    </source>
</evidence>
<evidence type="ECO:0000256" key="5">
    <source>
        <dbReference type="ARBA" id="ARBA00022679"/>
    </source>
</evidence>
<feature type="domain" description="Histidine kinase" evidence="12">
    <location>
        <begin position="153"/>
        <end position="365"/>
    </location>
</feature>
<evidence type="ECO:0000256" key="11">
    <source>
        <dbReference type="SAM" id="Phobius"/>
    </source>
</evidence>
<evidence type="ECO:0000256" key="4">
    <source>
        <dbReference type="ARBA" id="ARBA00022553"/>
    </source>
</evidence>
<dbReference type="EMBL" id="BAABHK010000007">
    <property type="protein sequence ID" value="GAA4629477.1"/>
    <property type="molecule type" value="Genomic_DNA"/>
</dbReference>
<keyword evidence="9" id="KW-0902">Two-component regulatory system</keyword>
<keyword evidence="4" id="KW-0597">Phosphoprotein</keyword>
<comment type="catalytic activity">
    <reaction evidence="1">
        <text>ATP + protein L-histidine = ADP + protein N-phospho-L-histidine.</text>
        <dbReference type="EC" id="2.7.13.3"/>
    </reaction>
</comment>
<dbReference type="RefSeq" id="WP_345433486.1">
    <property type="nucleotide sequence ID" value="NZ_BAABHK010000007.1"/>
</dbReference>
<dbReference type="Gene3D" id="3.30.565.10">
    <property type="entry name" value="Histidine kinase-like ATPase, C-terminal domain"/>
    <property type="match status" value="1"/>
</dbReference>
<dbReference type="SUPFAM" id="SSF47384">
    <property type="entry name" value="Homodimeric domain of signal transducing histidine kinase"/>
    <property type="match status" value="1"/>
</dbReference>
<evidence type="ECO:0000259" key="12">
    <source>
        <dbReference type="PROSITE" id="PS50109"/>
    </source>
</evidence>
<feature type="domain" description="HAMP" evidence="13">
    <location>
        <begin position="92"/>
        <end position="145"/>
    </location>
</feature>
<dbReference type="InterPro" id="IPR003660">
    <property type="entry name" value="HAMP_dom"/>
</dbReference>
<dbReference type="InterPro" id="IPR036097">
    <property type="entry name" value="HisK_dim/P_sf"/>
</dbReference>
<feature type="transmembrane region" description="Helical" evidence="11">
    <location>
        <begin position="68"/>
        <end position="91"/>
    </location>
</feature>
<dbReference type="Pfam" id="PF02518">
    <property type="entry name" value="HATPase_c"/>
    <property type="match status" value="1"/>
</dbReference>
<evidence type="ECO:0000256" key="3">
    <source>
        <dbReference type="ARBA" id="ARBA00012438"/>
    </source>
</evidence>
<dbReference type="CDD" id="cd06225">
    <property type="entry name" value="HAMP"/>
    <property type="match status" value="1"/>
</dbReference>
<dbReference type="PANTHER" id="PTHR45436:SF5">
    <property type="entry name" value="SENSOR HISTIDINE KINASE TRCS"/>
    <property type="match status" value="1"/>
</dbReference>
<evidence type="ECO:0000256" key="2">
    <source>
        <dbReference type="ARBA" id="ARBA00004236"/>
    </source>
</evidence>
<protein>
    <recommendedName>
        <fullName evidence="3">histidine kinase</fullName>
        <ecNumber evidence="3">2.7.13.3</ecNumber>
    </recommendedName>
</protein>
<dbReference type="Gene3D" id="6.10.340.10">
    <property type="match status" value="1"/>
</dbReference>
<dbReference type="GO" id="GO:0016301">
    <property type="term" value="F:kinase activity"/>
    <property type="evidence" value="ECO:0007669"/>
    <property type="project" value="UniProtKB-KW"/>
</dbReference>
<comment type="caution">
    <text evidence="14">The sequence shown here is derived from an EMBL/GenBank/DDBJ whole genome shotgun (WGS) entry which is preliminary data.</text>
</comment>
<dbReference type="EC" id="2.7.13.3" evidence="3"/>
<keyword evidence="5" id="KW-0808">Transferase</keyword>
<dbReference type="InterPro" id="IPR004358">
    <property type="entry name" value="Sig_transdc_His_kin-like_C"/>
</dbReference>
<evidence type="ECO:0000313" key="15">
    <source>
        <dbReference type="Proteomes" id="UP001501442"/>
    </source>
</evidence>
<reference evidence="15" key="1">
    <citation type="journal article" date="2019" name="Int. J. Syst. Evol. Microbiol.">
        <title>The Global Catalogue of Microorganisms (GCM) 10K type strain sequencing project: providing services to taxonomists for standard genome sequencing and annotation.</title>
        <authorList>
            <consortium name="The Broad Institute Genomics Platform"/>
            <consortium name="The Broad Institute Genome Sequencing Center for Infectious Disease"/>
            <person name="Wu L."/>
            <person name="Ma J."/>
        </authorList>
    </citation>
    <scope>NUCLEOTIDE SEQUENCE [LARGE SCALE GENOMIC DNA]</scope>
    <source>
        <strain evidence="15">JCM 17939</strain>
    </source>
</reference>
<accession>A0ABP8UGL5</accession>
<evidence type="ECO:0000256" key="1">
    <source>
        <dbReference type="ARBA" id="ARBA00000085"/>
    </source>
</evidence>
<organism evidence="14 15">
    <name type="scientific">Actinoallomurus vinaceus</name>
    <dbReference type="NCBI Taxonomy" id="1080074"/>
    <lineage>
        <taxon>Bacteria</taxon>
        <taxon>Bacillati</taxon>
        <taxon>Actinomycetota</taxon>
        <taxon>Actinomycetes</taxon>
        <taxon>Streptosporangiales</taxon>
        <taxon>Thermomonosporaceae</taxon>
        <taxon>Actinoallomurus</taxon>
    </lineage>
</organism>
<dbReference type="SUPFAM" id="SSF55874">
    <property type="entry name" value="ATPase domain of HSP90 chaperone/DNA topoisomerase II/histidine kinase"/>
    <property type="match status" value="1"/>
</dbReference>
<dbReference type="PANTHER" id="PTHR45436">
    <property type="entry name" value="SENSOR HISTIDINE KINASE YKOH"/>
    <property type="match status" value="1"/>
</dbReference>
<evidence type="ECO:0000256" key="8">
    <source>
        <dbReference type="ARBA" id="ARBA00022989"/>
    </source>
</evidence>
<dbReference type="InterPro" id="IPR003594">
    <property type="entry name" value="HATPase_dom"/>
</dbReference>
<keyword evidence="7 14" id="KW-0418">Kinase</keyword>
<comment type="subcellular location">
    <subcellularLocation>
        <location evidence="2">Cell membrane</location>
    </subcellularLocation>
</comment>
<dbReference type="PRINTS" id="PR00344">
    <property type="entry name" value="BCTRLSENSOR"/>
</dbReference>
<dbReference type="CDD" id="cd00075">
    <property type="entry name" value="HATPase"/>
    <property type="match status" value="1"/>
</dbReference>
<dbReference type="Pfam" id="PF00672">
    <property type="entry name" value="HAMP"/>
    <property type="match status" value="1"/>
</dbReference>
<evidence type="ECO:0000259" key="13">
    <source>
        <dbReference type="PROSITE" id="PS50885"/>
    </source>
</evidence>
<dbReference type="InterPro" id="IPR050428">
    <property type="entry name" value="TCS_sensor_his_kinase"/>
</dbReference>
<keyword evidence="8 11" id="KW-1133">Transmembrane helix</keyword>
<sequence>MTDPRPLPRRSLQARLALFYAAGIFAAGIVVLAVATVPLVGIRSTRPVHSSAPGTIAGTGHGIGPHRLLVGSVVALAVLIPIALAAGWFVAGRFLRPLRAITATATAISAGNLHQRLNLGEPADELTELGHILDDLFARLQASFDAQRHFVANASHELRTPLAGLRTLLEVALADPDADADTLRSACQEALALGGHQERLVQALLALATSERGVTRSDTLDLAHVVRGVLASRRDQATEKGIDLAEHLTPAVTAGDPRLVESLIANLIDNAIRHNHPGGHVQITTQTAGTRAILTITNSGPVIPDDQIQRLFQPFQRLAHDRNSRREGYGLGLAIVNAVAQAHHATLTTSARPEGGLAITVRFAH</sequence>
<dbReference type="SMART" id="SM00388">
    <property type="entry name" value="HisKA"/>
    <property type="match status" value="1"/>
</dbReference>
<dbReference type="InterPro" id="IPR003661">
    <property type="entry name" value="HisK_dim/P_dom"/>
</dbReference>
<gene>
    <name evidence="14" type="ORF">GCM10023196_050730</name>
</gene>
<dbReference type="InterPro" id="IPR005467">
    <property type="entry name" value="His_kinase_dom"/>
</dbReference>
<dbReference type="CDD" id="cd00082">
    <property type="entry name" value="HisKA"/>
    <property type="match status" value="1"/>
</dbReference>
<dbReference type="Gene3D" id="1.10.287.130">
    <property type="match status" value="1"/>
</dbReference>
<dbReference type="SUPFAM" id="SSF158472">
    <property type="entry name" value="HAMP domain-like"/>
    <property type="match status" value="1"/>
</dbReference>
<dbReference type="SMART" id="SM00304">
    <property type="entry name" value="HAMP"/>
    <property type="match status" value="1"/>
</dbReference>
<feature type="transmembrane region" description="Helical" evidence="11">
    <location>
        <begin position="16"/>
        <end position="40"/>
    </location>
</feature>
<evidence type="ECO:0000256" key="6">
    <source>
        <dbReference type="ARBA" id="ARBA00022692"/>
    </source>
</evidence>
<evidence type="ECO:0000256" key="10">
    <source>
        <dbReference type="ARBA" id="ARBA00023136"/>
    </source>
</evidence>
<evidence type="ECO:0000313" key="14">
    <source>
        <dbReference type="EMBL" id="GAA4629477.1"/>
    </source>
</evidence>
<dbReference type="PROSITE" id="PS50109">
    <property type="entry name" value="HIS_KIN"/>
    <property type="match status" value="1"/>
</dbReference>
<proteinExistence type="predicted"/>
<dbReference type="SMART" id="SM00387">
    <property type="entry name" value="HATPase_c"/>
    <property type="match status" value="1"/>
</dbReference>
<dbReference type="Pfam" id="PF00512">
    <property type="entry name" value="HisKA"/>
    <property type="match status" value="1"/>
</dbReference>
<dbReference type="Proteomes" id="UP001501442">
    <property type="component" value="Unassembled WGS sequence"/>
</dbReference>
<keyword evidence="10 11" id="KW-0472">Membrane</keyword>
<dbReference type="InterPro" id="IPR036890">
    <property type="entry name" value="HATPase_C_sf"/>
</dbReference>
<name>A0ABP8UGL5_9ACTN</name>
<evidence type="ECO:0000256" key="9">
    <source>
        <dbReference type="ARBA" id="ARBA00023012"/>
    </source>
</evidence>
<keyword evidence="6 11" id="KW-0812">Transmembrane</keyword>
<keyword evidence="15" id="KW-1185">Reference proteome</keyword>